<dbReference type="AlphaFoldDB" id="A0A1Y2H3N3"/>
<dbReference type="Gene3D" id="3.40.50.300">
    <property type="entry name" value="P-loop containing nucleotide triphosphate hydrolases"/>
    <property type="match status" value="1"/>
</dbReference>
<evidence type="ECO:0000313" key="7">
    <source>
        <dbReference type="Proteomes" id="UP000193648"/>
    </source>
</evidence>
<evidence type="ECO:0000256" key="4">
    <source>
        <dbReference type="SAM" id="MobiDB-lite"/>
    </source>
</evidence>
<dbReference type="GO" id="GO:0005938">
    <property type="term" value="C:cell cortex"/>
    <property type="evidence" value="ECO:0007669"/>
    <property type="project" value="UniProtKB-ARBA"/>
</dbReference>
<dbReference type="PROSITE" id="PS51719">
    <property type="entry name" value="G_SEPTIN"/>
    <property type="match status" value="1"/>
</dbReference>
<dbReference type="EMBL" id="MCFF01000001">
    <property type="protein sequence ID" value="ORZ28601.1"/>
    <property type="molecule type" value="Genomic_DNA"/>
</dbReference>
<dbReference type="InterPro" id="IPR030379">
    <property type="entry name" value="G_SEPTIN_dom"/>
</dbReference>
<feature type="compositionally biased region" description="Polar residues" evidence="4">
    <location>
        <begin position="404"/>
        <end position="421"/>
    </location>
</feature>
<dbReference type="SUPFAM" id="SSF52540">
    <property type="entry name" value="P-loop containing nucleoside triphosphate hydrolases"/>
    <property type="match status" value="1"/>
</dbReference>
<dbReference type="CDD" id="cd01850">
    <property type="entry name" value="CDC_Septin"/>
    <property type="match status" value="1"/>
</dbReference>
<accession>A0A1Y2H3N3</accession>
<organism evidence="6 7">
    <name type="scientific">Lobosporangium transversale</name>
    <dbReference type="NCBI Taxonomy" id="64571"/>
    <lineage>
        <taxon>Eukaryota</taxon>
        <taxon>Fungi</taxon>
        <taxon>Fungi incertae sedis</taxon>
        <taxon>Mucoromycota</taxon>
        <taxon>Mortierellomycotina</taxon>
        <taxon>Mortierellomycetes</taxon>
        <taxon>Mortierellales</taxon>
        <taxon>Mortierellaceae</taxon>
        <taxon>Lobosporangium</taxon>
    </lineage>
</organism>
<dbReference type="PANTHER" id="PTHR18884">
    <property type="entry name" value="SEPTIN"/>
    <property type="match status" value="1"/>
</dbReference>
<comment type="caution">
    <text evidence="6">The sequence shown here is derived from an EMBL/GenBank/DDBJ whole genome shotgun (WGS) entry which is preliminary data.</text>
</comment>
<evidence type="ECO:0000256" key="2">
    <source>
        <dbReference type="ARBA" id="ARBA00023134"/>
    </source>
</evidence>
<sequence length="421" mass="48398">MPLEFAHQHNGQFPDVGPWRHPEARPLQLSAPLGLETLPGQRFTKVKRKAFDLNLMVVGESGLGKTTFMNTLFNSNLKEEIPVKKIHSSQTVEITPSYYELVEDGVLLNLCVVDTPGFGDELNRERNLAPIIEYIDRQYEEYMAAERHPGFRKTIPDTRIHAVLYFLAPTGHGLKELDVRALKNLSEKANVIPLIAKGDTMTAEEKVAFKSLLLRDLEEYQIRTFPSSYPDEVDDAEELLKHIPFSVIGSDSFALVGNMKVRARSYRWGIVEVENPEHSDFVHLRELLLATCLHDLVECTHGTHYHAFRAKALRSRGRPTSILKCDDSYESQIMDARQRNRQEMERKEEEIRQKFIEKVQEKETALREREEQLNAKKAEMVAELEQYKVLLEKEQRELDELIANSRSNTLSKSTSKLNKAK</sequence>
<feature type="domain" description="Septin-type G" evidence="5">
    <location>
        <begin position="49"/>
        <end position="315"/>
    </location>
</feature>
<comment type="similarity">
    <text evidence="3">Belongs to the TRAFAC class TrmE-Era-EngA-EngB-Septin-like GTPase superfamily. Septin GTPase family.</text>
</comment>
<dbReference type="InterPro" id="IPR027417">
    <property type="entry name" value="P-loop_NTPase"/>
</dbReference>
<evidence type="ECO:0000256" key="3">
    <source>
        <dbReference type="RuleBase" id="RU004560"/>
    </source>
</evidence>
<dbReference type="GO" id="GO:0005525">
    <property type="term" value="F:GTP binding"/>
    <property type="evidence" value="ECO:0007669"/>
    <property type="project" value="UniProtKB-KW"/>
</dbReference>
<proteinExistence type="inferred from homology"/>
<dbReference type="STRING" id="64571.A0A1Y2H3N3"/>
<dbReference type="OrthoDB" id="416553at2759"/>
<reference evidence="6 7" key="1">
    <citation type="submission" date="2016-07" db="EMBL/GenBank/DDBJ databases">
        <title>Pervasive Adenine N6-methylation of Active Genes in Fungi.</title>
        <authorList>
            <consortium name="DOE Joint Genome Institute"/>
            <person name="Mondo S.J."/>
            <person name="Dannebaum R.O."/>
            <person name="Kuo R.C."/>
            <person name="Labutti K."/>
            <person name="Haridas S."/>
            <person name="Kuo A."/>
            <person name="Salamov A."/>
            <person name="Ahrendt S.R."/>
            <person name="Lipzen A."/>
            <person name="Sullivan W."/>
            <person name="Andreopoulos W.B."/>
            <person name="Clum A."/>
            <person name="Lindquist E."/>
            <person name="Daum C."/>
            <person name="Ramamoorthy G.K."/>
            <person name="Gryganskyi A."/>
            <person name="Culley D."/>
            <person name="Magnuson J.K."/>
            <person name="James T.Y."/>
            <person name="O'Malley M.A."/>
            <person name="Stajich J.E."/>
            <person name="Spatafora J.W."/>
            <person name="Visel A."/>
            <person name="Grigoriev I.V."/>
        </authorList>
    </citation>
    <scope>NUCLEOTIDE SEQUENCE [LARGE SCALE GENOMIC DNA]</scope>
    <source>
        <strain evidence="6 7">NRRL 3116</strain>
    </source>
</reference>
<evidence type="ECO:0000313" key="6">
    <source>
        <dbReference type="EMBL" id="ORZ28601.1"/>
    </source>
</evidence>
<gene>
    <name evidence="6" type="ORF">BCR41DRAFT_343761</name>
</gene>
<dbReference type="Pfam" id="PF00735">
    <property type="entry name" value="Septin"/>
    <property type="match status" value="1"/>
</dbReference>
<dbReference type="GeneID" id="33564196"/>
<dbReference type="InParanoid" id="A0A1Y2H3N3"/>
<dbReference type="GO" id="GO:0032156">
    <property type="term" value="C:septin cytoskeleton"/>
    <property type="evidence" value="ECO:0007669"/>
    <property type="project" value="UniProtKB-ARBA"/>
</dbReference>
<feature type="region of interest" description="Disordered" evidence="4">
    <location>
        <begin position="401"/>
        <end position="421"/>
    </location>
</feature>
<protein>
    <submittedName>
        <fullName evidence="6">Septin-domain-containing protein</fullName>
    </submittedName>
</protein>
<dbReference type="RefSeq" id="XP_021886274.1">
    <property type="nucleotide sequence ID" value="XM_022022352.1"/>
</dbReference>
<evidence type="ECO:0000256" key="1">
    <source>
        <dbReference type="ARBA" id="ARBA00022741"/>
    </source>
</evidence>
<keyword evidence="7" id="KW-1185">Reference proteome</keyword>
<keyword evidence="2 3" id="KW-0342">GTP-binding</keyword>
<keyword evidence="1 3" id="KW-0547">Nucleotide-binding</keyword>
<dbReference type="Proteomes" id="UP000193648">
    <property type="component" value="Unassembled WGS sequence"/>
</dbReference>
<name>A0A1Y2H3N3_9FUNG</name>
<dbReference type="PIRSF" id="PIRSF006698">
    <property type="entry name" value="Septin"/>
    <property type="match status" value="1"/>
</dbReference>
<dbReference type="InterPro" id="IPR016491">
    <property type="entry name" value="Septin"/>
</dbReference>
<evidence type="ECO:0000259" key="5">
    <source>
        <dbReference type="PROSITE" id="PS51719"/>
    </source>
</evidence>